<proteinExistence type="inferred from homology"/>
<evidence type="ECO:0000313" key="14">
    <source>
        <dbReference type="EMBL" id="WEK45842.1"/>
    </source>
</evidence>
<evidence type="ECO:0000256" key="7">
    <source>
        <dbReference type="ARBA" id="ARBA00022777"/>
    </source>
</evidence>
<dbReference type="InterPro" id="IPR000550">
    <property type="entry name" value="Hppk"/>
</dbReference>
<keyword evidence="7" id="KW-0418">Kinase</keyword>
<dbReference type="AlphaFoldDB" id="A0AAJ5X753"/>
<evidence type="ECO:0000313" key="15">
    <source>
        <dbReference type="Proteomes" id="UP001218362"/>
    </source>
</evidence>
<evidence type="ECO:0000256" key="6">
    <source>
        <dbReference type="ARBA" id="ARBA00022741"/>
    </source>
</evidence>
<organism evidence="14 15">
    <name type="scientific">Candidatus Andeanibacterium colombiense</name>
    <dbReference type="NCBI Taxonomy" id="3121345"/>
    <lineage>
        <taxon>Bacteria</taxon>
        <taxon>Pseudomonadati</taxon>
        <taxon>Pseudomonadota</taxon>
        <taxon>Alphaproteobacteria</taxon>
        <taxon>Sphingomonadales</taxon>
        <taxon>Sphingomonadaceae</taxon>
        <taxon>Candidatus Andeanibacterium</taxon>
    </lineage>
</organism>
<dbReference type="GO" id="GO:0046656">
    <property type="term" value="P:folic acid biosynthetic process"/>
    <property type="evidence" value="ECO:0007669"/>
    <property type="project" value="UniProtKB-KW"/>
</dbReference>
<evidence type="ECO:0000256" key="8">
    <source>
        <dbReference type="ARBA" id="ARBA00022840"/>
    </source>
</evidence>
<dbReference type="CDD" id="cd00483">
    <property type="entry name" value="HPPK"/>
    <property type="match status" value="1"/>
</dbReference>
<dbReference type="NCBIfam" id="TIGR01498">
    <property type="entry name" value="folK"/>
    <property type="match status" value="1"/>
</dbReference>
<dbReference type="PANTHER" id="PTHR43071">
    <property type="entry name" value="2-AMINO-4-HYDROXY-6-HYDROXYMETHYLDIHYDROPTERIDINE PYROPHOSPHOKINASE"/>
    <property type="match status" value="1"/>
</dbReference>
<feature type="domain" description="7,8-dihydro-6-hydroxymethylpterin-pyrophosphokinase" evidence="13">
    <location>
        <begin position="8"/>
        <end position="140"/>
    </location>
</feature>
<dbReference type="PANTHER" id="PTHR43071:SF1">
    <property type="entry name" value="2-AMINO-4-HYDROXY-6-HYDROXYMETHYLDIHYDROPTERIDINE PYROPHOSPHOKINASE"/>
    <property type="match status" value="1"/>
</dbReference>
<dbReference type="EC" id="2.7.6.3" evidence="3"/>
<dbReference type="GO" id="GO:0016301">
    <property type="term" value="F:kinase activity"/>
    <property type="evidence" value="ECO:0007669"/>
    <property type="project" value="UniProtKB-KW"/>
</dbReference>
<dbReference type="GO" id="GO:0005524">
    <property type="term" value="F:ATP binding"/>
    <property type="evidence" value="ECO:0007669"/>
    <property type="project" value="UniProtKB-KW"/>
</dbReference>
<dbReference type="InterPro" id="IPR035907">
    <property type="entry name" value="Hppk_sf"/>
</dbReference>
<keyword evidence="6" id="KW-0547">Nucleotide-binding</keyword>
<evidence type="ECO:0000256" key="11">
    <source>
        <dbReference type="ARBA" id="ARBA00029766"/>
    </source>
</evidence>
<keyword evidence="9" id="KW-0289">Folate biosynthesis</keyword>
<dbReference type="EMBL" id="CP119316">
    <property type="protein sequence ID" value="WEK45842.1"/>
    <property type="molecule type" value="Genomic_DNA"/>
</dbReference>
<dbReference type="GO" id="GO:0003848">
    <property type="term" value="F:2-amino-4-hydroxy-6-hydroxymethyldihydropteridine diphosphokinase activity"/>
    <property type="evidence" value="ECO:0007669"/>
    <property type="project" value="UniProtKB-EC"/>
</dbReference>
<evidence type="ECO:0000256" key="12">
    <source>
        <dbReference type="ARBA" id="ARBA00033413"/>
    </source>
</evidence>
<keyword evidence="8" id="KW-0067">ATP-binding</keyword>
<dbReference type="Proteomes" id="UP001218362">
    <property type="component" value="Chromosome"/>
</dbReference>
<comment type="function">
    <text evidence="10">Catalyzes the transfer of pyrophosphate from adenosine triphosphate (ATP) to 6-hydroxymethyl-7,8-dihydropterin, an enzymatic step in folate biosynthesis pathway.</text>
</comment>
<evidence type="ECO:0000256" key="5">
    <source>
        <dbReference type="ARBA" id="ARBA00022679"/>
    </source>
</evidence>
<name>A0AAJ5X753_9SPHN</name>
<keyword evidence="5 14" id="KW-0808">Transferase</keyword>
<comment type="pathway">
    <text evidence="1">Cofactor biosynthesis; tetrahydrofolate biosynthesis; 2-amino-4-hydroxy-6-hydroxymethyl-7,8-dihydropteridine diphosphate from 7,8-dihydroneopterin triphosphate: step 4/4.</text>
</comment>
<dbReference type="Pfam" id="PF01288">
    <property type="entry name" value="HPPK"/>
    <property type="match status" value="1"/>
</dbReference>
<dbReference type="SUPFAM" id="SSF55083">
    <property type="entry name" value="6-hydroxymethyl-7,8-dihydropterin pyrophosphokinase, HPPK"/>
    <property type="match status" value="1"/>
</dbReference>
<reference evidence="14" key="1">
    <citation type="submission" date="2023-03" db="EMBL/GenBank/DDBJ databases">
        <title>Andean soil-derived lignocellulolytic bacterial consortium as a source of novel taxa and putative plastic-active enzymes.</title>
        <authorList>
            <person name="Diaz-Garcia L."/>
            <person name="Chuvochina M."/>
            <person name="Feuerriegel G."/>
            <person name="Bunk B."/>
            <person name="Sproer C."/>
            <person name="Streit W.R."/>
            <person name="Rodriguez L.M."/>
            <person name="Overmann J."/>
            <person name="Jimenez D.J."/>
        </authorList>
    </citation>
    <scope>NUCLEOTIDE SEQUENCE</scope>
    <source>
        <strain evidence="14">MAG 26</strain>
    </source>
</reference>
<accession>A0AAJ5X753</accession>
<evidence type="ECO:0000256" key="9">
    <source>
        <dbReference type="ARBA" id="ARBA00022909"/>
    </source>
</evidence>
<protein>
    <recommendedName>
        <fullName evidence="4">2-amino-4-hydroxy-6-hydroxymethyldihydropteridine pyrophosphokinase</fullName>
        <ecNumber evidence="3">2.7.6.3</ecNumber>
    </recommendedName>
    <alternativeName>
        <fullName evidence="11">6-hydroxymethyl-7,8-dihydropterin pyrophosphokinase</fullName>
    </alternativeName>
    <alternativeName>
        <fullName evidence="12">7,8-dihydro-6-hydroxymethylpterin-pyrophosphokinase</fullName>
    </alternativeName>
</protein>
<evidence type="ECO:0000259" key="13">
    <source>
        <dbReference type="Pfam" id="PF01288"/>
    </source>
</evidence>
<evidence type="ECO:0000256" key="4">
    <source>
        <dbReference type="ARBA" id="ARBA00016218"/>
    </source>
</evidence>
<evidence type="ECO:0000256" key="1">
    <source>
        <dbReference type="ARBA" id="ARBA00005051"/>
    </source>
</evidence>
<sequence>MGAKHRYVIAFGSNRRHGTIGSPRKVLGAASVALHRAGIQTVRASRLIHTAPLGPSLRRYANAALLIETPLGPEELLELLKNAEHEFGRRSGGQRWTSRVLDLDIVLWSGGAYASDRLTIPHPRFRERPFVLGPANDVAPRWRDPLTGLTVRQLKARLTARRPLSR</sequence>
<evidence type="ECO:0000256" key="3">
    <source>
        <dbReference type="ARBA" id="ARBA00013253"/>
    </source>
</evidence>
<evidence type="ECO:0000256" key="10">
    <source>
        <dbReference type="ARBA" id="ARBA00029409"/>
    </source>
</evidence>
<evidence type="ECO:0000256" key="2">
    <source>
        <dbReference type="ARBA" id="ARBA00005810"/>
    </source>
</evidence>
<dbReference type="Gene3D" id="3.30.70.560">
    <property type="entry name" value="7,8-Dihydro-6-hydroxymethylpterin-pyrophosphokinase HPPK"/>
    <property type="match status" value="1"/>
</dbReference>
<dbReference type="KEGG" id="acob:P0Y56_12505"/>
<comment type="similarity">
    <text evidence="2">Belongs to the HPPK family.</text>
</comment>
<gene>
    <name evidence="14" type="primary">folK</name>
    <name evidence="14" type="ORF">P0Y56_12505</name>
</gene>